<name>A0A9D4UYN7_ADICA</name>
<accession>A0A9D4UYN7</accession>
<keyword evidence="3" id="KW-1185">Reference proteome</keyword>
<gene>
    <name evidence="2" type="ORF">GOP47_0008088</name>
</gene>
<dbReference type="EMBL" id="JABFUD020000008">
    <property type="protein sequence ID" value="KAI5076023.1"/>
    <property type="molecule type" value="Genomic_DNA"/>
</dbReference>
<dbReference type="OrthoDB" id="10621093at2759"/>
<feature type="region of interest" description="Disordered" evidence="1">
    <location>
        <begin position="201"/>
        <end position="226"/>
    </location>
</feature>
<protein>
    <submittedName>
        <fullName evidence="2">Uncharacterized protein</fullName>
    </submittedName>
</protein>
<sequence length="445" mass="49611">MASDLSRRPHRQARSGASYRDPHFDYEEASCRRLRSSITFISKKRGKNNAIKSNLIPNPTSITKERENAKERAEAVQLQRAIDESLLDKAPEAARHSHKTSLEDLPGTCAHSFTSSVSNEDIEKDVMSYLFDLKDVMMDQGGYSFQCLLDVASEAVESHVCKSQDAKRGSLDVQDSENQEFKFTMEKPQSDDKVTGYEVNMDGSKRKEDPPVNVKVNPMHQLDGDNGRALIEDESSDLSDKSWCKRTKPRKVELEGRRKDVDIIVSLCQPKLARIVSSAVSTVEQEGRSKDVHNIVSLGQGKTVSSGRSAVLIVENSSVTSCKTLNLQAKKRLAQTVFGSKENIPTCPSTPVLESTQSGFLQTPCLKPQATAEKGRMFGSCQNIQKFCGPCKMDKSESLISVSPSQEDAMRFRAEPSTLFHRRVIGLSRRFRPPPLHPYLSRQGR</sequence>
<evidence type="ECO:0000313" key="2">
    <source>
        <dbReference type="EMBL" id="KAI5076023.1"/>
    </source>
</evidence>
<evidence type="ECO:0000313" key="3">
    <source>
        <dbReference type="Proteomes" id="UP000886520"/>
    </source>
</evidence>
<dbReference type="AlphaFoldDB" id="A0A9D4UYN7"/>
<reference evidence="2" key="1">
    <citation type="submission" date="2021-01" db="EMBL/GenBank/DDBJ databases">
        <title>Adiantum capillus-veneris genome.</title>
        <authorList>
            <person name="Fang Y."/>
            <person name="Liao Q."/>
        </authorList>
    </citation>
    <scope>NUCLEOTIDE SEQUENCE</scope>
    <source>
        <strain evidence="2">H3</strain>
        <tissue evidence="2">Leaf</tissue>
    </source>
</reference>
<organism evidence="2 3">
    <name type="scientific">Adiantum capillus-veneris</name>
    <name type="common">Maidenhair fern</name>
    <dbReference type="NCBI Taxonomy" id="13818"/>
    <lineage>
        <taxon>Eukaryota</taxon>
        <taxon>Viridiplantae</taxon>
        <taxon>Streptophyta</taxon>
        <taxon>Embryophyta</taxon>
        <taxon>Tracheophyta</taxon>
        <taxon>Polypodiopsida</taxon>
        <taxon>Polypodiidae</taxon>
        <taxon>Polypodiales</taxon>
        <taxon>Pteridineae</taxon>
        <taxon>Pteridaceae</taxon>
        <taxon>Vittarioideae</taxon>
        <taxon>Adiantum</taxon>
    </lineage>
</organism>
<proteinExistence type="predicted"/>
<comment type="caution">
    <text evidence="2">The sequence shown here is derived from an EMBL/GenBank/DDBJ whole genome shotgun (WGS) entry which is preliminary data.</text>
</comment>
<evidence type="ECO:0000256" key="1">
    <source>
        <dbReference type="SAM" id="MobiDB-lite"/>
    </source>
</evidence>
<feature type="region of interest" description="Disordered" evidence="1">
    <location>
        <begin position="1"/>
        <end position="22"/>
    </location>
</feature>
<dbReference type="Proteomes" id="UP000886520">
    <property type="component" value="Chromosome 8"/>
</dbReference>